<sequence>MSKNDRSDTGHTLIKLAFSFLTWSSLVLVAIVFNTGDGLIIPILLFMGFFLVLINGFIWDWGQGMQHRQQRREAEEKRKRDMLDSVLRNMSNEQLMALRTRLSDPDFDDDLKQMLGDDGEYIIDQL</sequence>
<evidence type="ECO:0000313" key="2">
    <source>
        <dbReference type="EMBL" id="QPC82945.1"/>
    </source>
</evidence>
<dbReference type="Proteomes" id="UP000594468">
    <property type="component" value="Chromosome"/>
</dbReference>
<gene>
    <name evidence="2" type="ORF">G4Y79_00805</name>
</gene>
<protein>
    <submittedName>
        <fullName evidence="2">Uncharacterized protein</fullName>
    </submittedName>
</protein>
<dbReference type="RefSeq" id="WP_195171014.1">
    <property type="nucleotide sequence ID" value="NZ_CP062983.1"/>
</dbReference>
<feature type="transmembrane region" description="Helical" evidence="1">
    <location>
        <begin position="12"/>
        <end position="33"/>
    </location>
</feature>
<keyword evidence="1" id="KW-0812">Transmembrane</keyword>
<feature type="transmembrane region" description="Helical" evidence="1">
    <location>
        <begin position="39"/>
        <end position="62"/>
    </location>
</feature>
<keyword evidence="3" id="KW-1185">Reference proteome</keyword>
<reference evidence="2 3" key="1">
    <citation type="submission" date="2020-02" db="EMBL/GenBank/DDBJ databases">
        <authorList>
            <person name="Zheng R.K."/>
            <person name="Sun C.M."/>
        </authorList>
    </citation>
    <scope>NUCLEOTIDE SEQUENCE [LARGE SCALE GENOMIC DNA]</scope>
    <source>
        <strain evidence="3">rifampicinis</strain>
    </source>
</reference>
<proteinExistence type="predicted"/>
<dbReference type="KEGG" id="pmet:G4Y79_00805"/>
<evidence type="ECO:0000313" key="3">
    <source>
        <dbReference type="Proteomes" id="UP000594468"/>
    </source>
</evidence>
<name>A0A7S8E9M8_9CHLR</name>
<dbReference type="EMBL" id="CP062983">
    <property type="protein sequence ID" value="QPC82945.1"/>
    <property type="molecule type" value="Genomic_DNA"/>
</dbReference>
<evidence type="ECO:0000256" key="1">
    <source>
        <dbReference type="SAM" id="Phobius"/>
    </source>
</evidence>
<dbReference type="AlphaFoldDB" id="A0A7S8E9M8"/>
<keyword evidence="1" id="KW-1133">Transmembrane helix</keyword>
<keyword evidence="1" id="KW-0472">Membrane</keyword>
<accession>A0A7S8E9M8</accession>
<organism evidence="2 3">
    <name type="scientific">Phototrophicus methaneseepsis</name>
    <dbReference type="NCBI Taxonomy" id="2710758"/>
    <lineage>
        <taxon>Bacteria</taxon>
        <taxon>Bacillati</taxon>
        <taxon>Chloroflexota</taxon>
        <taxon>Candidatus Thermofontia</taxon>
        <taxon>Phototrophicales</taxon>
        <taxon>Phototrophicaceae</taxon>
        <taxon>Phototrophicus</taxon>
    </lineage>
</organism>